<reference evidence="1" key="1">
    <citation type="journal article" date="2020" name="G3 (Bethesda)">
        <title>High-Quality Assemblies for Three Invasive Social Wasps from the &lt;i&gt;Vespula&lt;/i&gt; Genus.</title>
        <authorList>
            <person name="Harrop T.W.R."/>
            <person name="Guhlin J."/>
            <person name="McLaughlin G.M."/>
            <person name="Permina E."/>
            <person name="Stockwell P."/>
            <person name="Gilligan J."/>
            <person name="Le Lec M.F."/>
            <person name="Gruber M.A.M."/>
            <person name="Quinn O."/>
            <person name="Lovegrove M."/>
            <person name="Duncan E.J."/>
            <person name="Remnant E.J."/>
            <person name="Van Eeckhoven J."/>
            <person name="Graham B."/>
            <person name="Knapp R.A."/>
            <person name="Langford K.W."/>
            <person name="Kronenberg Z."/>
            <person name="Press M.O."/>
            <person name="Eacker S.M."/>
            <person name="Wilson-Rankin E.E."/>
            <person name="Purcell J."/>
            <person name="Lester P.J."/>
            <person name="Dearden P.K."/>
        </authorList>
    </citation>
    <scope>NUCLEOTIDE SEQUENCE</scope>
    <source>
        <strain evidence="1">Marl-1</strain>
    </source>
</reference>
<dbReference type="Proteomes" id="UP000614350">
    <property type="component" value="Unassembled WGS sequence"/>
</dbReference>
<dbReference type="AlphaFoldDB" id="A0A834MY89"/>
<sequence length="252" mass="28826">MLQVATSLSRVNIANIFLEVYHQFYSKKKNSDFTKHPTNMTFNDARKSFEGGKRDAESLKVPTWKVVGTKWGESVGGLSFPVCRVLATIPERDTEHTVTLIQRTILSRLGFTPLTTNRETQDVAGKCLKSCRSFDLREHELIHRIATKKNSKKSFVKDLMIIPRAFLELNYDVKTLKRSWQRKKSIVGLMKHHVIIVKTALQFCIMSKLNPAIGDFESSLTSSIWMGITRWAVVSNRALNSKPSWLVRLAHY</sequence>
<evidence type="ECO:0000313" key="2">
    <source>
        <dbReference type="Proteomes" id="UP000614350"/>
    </source>
</evidence>
<gene>
    <name evidence="1" type="ORF">HZH66_010107</name>
</gene>
<organism evidence="1 2">
    <name type="scientific">Vespula vulgaris</name>
    <name type="common">Yellow jacket</name>
    <name type="synonym">Wasp</name>
    <dbReference type="NCBI Taxonomy" id="7454"/>
    <lineage>
        <taxon>Eukaryota</taxon>
        <taxon>Metazoa</taxon>
        <taxon>Ecdysozoa</taxon>
        <taxon>Arthropoda</taxon>
        <taxon>Hexapoda</taxon>
        <taxon>Insecta</taxon>
        <taxon>Pterygota</taxon>
        <taxon>Neoptera</taxon>
        <taxon>Endopterygota</taxon>
        <taxon>Hymenoptera</taxon>
        <taxon>Apocrita</taxon>
        <taxon>Aculeata</taxon>
        <taxon>Vespoidea</taxon>
        <taxon>Vespidae</taxon>
        <taxon>Vespinae</taxon>
        <taxon>Vespula</taxon>
    </lineage>
</organism>
<proteinExistence type="predicted"/>
<dbReference type="EMBL" id="JACSEA010000011">
    <property type="protein sequence ID" value="KAF7388970.1"/>
    <property type="molecule type" value="Genomic_DNA"/>
</dbReference>
<name>A0A834MY89_VESVU</name>
<keyword evidence="2" id="KW-1185">Reference proteome</keyword>
<evidence type="ECO:0000313" key="1">
    <source>
        <dbReference type="EMBL" id="KAF7388970.1"/>
    </source>
</evidence>
<accession>A0A834MY89</accession>
<comment type="caution">
    <text evidence="1">The sequence shown here is derived from an EMBL/GenBank/DDBJ whole genome shotgun (WGS) entry which is preliminary data.</text>
</comment>
<protein>
    <submittedName>
        <fullName evidence="1">Uncharacterized protein</fullName>
    </submittedName>
</protein>